<dbReference type="InterPro" id="IPR001876">
    <property type="entry name" value="Znf_RanBP2"/>
</dbReference>
<protein>
    <recommendedName>
        <fullName evidence="4">RanBP2-type domain-containing protein</fullName>
    </recommendedName>
</protein>
<dbReference type="OrthoDB" id="10037047at2759"/>
<evidence type="ECO:0000313" key="6">
    <source>
        <dbReference type="EMBL" id="CAF1342129.1"/>
    </source>
</evidence>
<evidence type="ECO:0000256" key="1">
    <source>
        <dbReference type="ARBA" id="ARBA00022723"/>
    </source>
</evidence>
<keyword evidence="7" id="KW-1185">Reference proteome</keyword>
<accession>A0A815GMZ3</accession>
<dbReference type="InterPro" id="IPR043145">
    <property type="entry name" value="Znf_ZZ_sf"/>
</dbReference>
<comment type="caution">
    <text evidence="6">The sequence shown here is derived from an EMBL/GenBank/DDBJ whole genome shotgun (WGS) entry which is preliminary data.</text>
</comment>
<keyword evidence="3" id="KW-0862">Zinc</keyword>
<name>A0A815GMZ3_ADIRI</name>
<evidence type="ECO:0000256" key="2">
    <source>
        <dbReference type="ARBA" id="ARBA00022771"/>
    </source>
</evidence>
<dbReference type="SUPFAM" id="SSF57850">
    <property type="entry name" value="RING/U-box"/>
    <property type="match status" value="1"/>
</dbReference>
<dbReference type="AlphaFoldDB" id="A0A815GMZ3"/>
<dbReference type="Gene3D" id="3.30.60.90">
    <property type="match status" value="1"/>
</dbReference>
<feature type="domain" description="RanBP2-type" evidence="4">
    <location>
        <begin position="6"/>
        <end position="25"/>
    </location>
</feature>
<evidence type="ECO:0000256" key="3">
    <source>
        <dbReference type="ARBA" id="ARBA00022833"/>
    </source>
</evidence>
<evidence type="ECO:0000313" key="7">
    <source>
        <dbReference type="Proteomes" id="UP000663828"/>
    </source>
</evidence>
<dbReference type="EMBL" id="CAJNOR010002797">
    <property type="protein sequence ID" value="CAF1342129.1"/>
    <property type="molecule type" value="Genomic_DNA"/>
</dbReference>
<gene>
    <name evidence="5" type="ORF">EDS130_LOCUS24377</name>
    <name evidence="6" type="ORF">XAT740_LOCUS31015</name>
</gene>
<sequence length="71" mass="8089">MLIAPWFCDGCGRTNGITRYQCQHCRGFNTYDLCDQCILRASTIHPYHRFALVQQAGAGTPNWRPPVAVQY</sequence>
<organism evidence="6 7">
    <name type="scientific">Adineta ricciae</name>
    <name type="common">Rotifer</name>
    <dbReference type="NCBI Taxonomy" id="249248"/>
    <lineage>
        <taxon>Eukaryota</taxon>
        <taxon>Metazoa</taxon>
        <taxon>Spiralia</taxon>
        <taxon>Gnathifera</taxon>
        <taxon>Rotifera</taxon>
        <taxon>Eurotatoria</taxon>
        <taxon>Bdelloidea</taxon>
        <taxon>Adinetida</taxon>
        <taxon>Adinetidae</taxon>
        <taxon>Adineta</taxon>
    </lineage>
</organism>
<dbReference type="Pfam" id="PF00569">
    <property type="entry name" value="ZZ"/>
    <property type="match status" value="1"/>
</dbReference>
<evidence type="ECO:0000259" key="4">
    <source>
        <dbReference type="PROSITE" id="PS01358"/>
    </source>
</evidence>
<proteinExistence type="predicted"/>
<keyword evidence="2" id="KW-0863">Zinc-finger</keyword>
<dbReference type="Proteomes" id="UP000663852">
    <property type="component" value="Unassembled WGS sequence"/>
</dbReference>
<dbReference type="PROSITE" id="PS01358">
    <property type="entry name" value="ZF_RANBP2_1"/>
    <property type="match status" value="1"/>
</dbReference>
<dbReference type="Proteomes" id="UP000663828">
    <property type="component" value="Unassembled WGS sequence"/>
</dbReference>
<evidence type="ECO:0000313" key="5">
    <source>
        <dbReference type="EMBL" id="CAF1183408.1"/>
    </source>
</evidence>
<dbReference type="InterPro" id="IPR000433">
    <property type="entry name" value="Znf_ZZ"/>
</dbReference>
<keyword evidence="1" id="KW-0479">Metal-binding</keyword>
<reference evidence="6" key="1">
    <citation type="submission" date="2021-02" db="EMBL/GenBank/DDBJ databases">
        <authorList>
            <person name="Nowell W R."/>
        </authorList>
    </citation>
    <scope>NUCLEOTIDE SEQUENCE</scope>
</reference>
<dbReference type="EMBL" id="CAJNOJ010000138">
    <property type="protein sequence ID" value="CAF1183408.1"/>
    <property type="molecule type" value="Genomic_DNA"/>
</dbReference>
<dbReference type="GO" id="GO:0008270">
    <property type="term" value="F:zinc ion binding"/>
    <property type="evidence" value="ECO:0007669"/>
    <property type="project" value="UniProtKB-KW"/>
</dbReference>